<keyword evidence="3" id="KW-1185">Reference proteome</keyword>
<dbReference type="InterPro" id="IPR036706">
    <property type="entry name" value="VOMI_sf"/>
</dbReference>
<organism evidence="2 3">
    <name type="scientific">Furnarius figulus</name>
    <dbReference type="NCBI Taxonomy" id="463165"/>
    <lineage>
        <taxon>Eukaryota</taxon>
        <taxon>Metazoa</taxon>
        <taxon>Chordata</taxon>
        <taxon>Craniata</taxon>
        <taxon>Vertebrata</taxon>
        <taxon>Euteleostomi</taxon>
        <taxon>Archelosauria</taxon>
        <taxon>Archosauria</taxon>
        <taxon>Dinosauria</taxon>
        <taxon>Saurischia</taxon>
        <taxon>Theropoda</taxon>
        <taxon>Coelurosauria</taxon>
        <taxon>Aves</taxon>
        <taxon>Neognathae</taxon>
        <taxon>Neoaves</taxon>
        <taxon>Telluraves</taxon>
        <taxon>Australaves</taxon>
        <taxon>Passeriformes</taxon>
        <taxon>Furnariidae</taxon>
        <taxon>Furnarius</taxon>
    </lineage>
</organism>
<dbReference type="Pfam" id="PF03762">
    <property type="entry name" value="VOMI"/>
    <property type="match status" value="1"/>
</dbReference>
<sequence length="118" mass="12203">PPHGHHTPGESPGGSPSVCVGGVLLMSPSPSPSSRGEWSRSETCPPGQHLVSFRLRVEAPRGLWDDTAANAMAAICSGGTVLEGRGGPLGSWGNWSLPCPARGGVCGLRTRVERPQRA</sequence>
<accession>A0A7K5BJ92</accession>
<dbReference type="PANTHER" id="PTHR18841">
    <property type="entry name" value="VITELLINE MEMBRANE OUTER LAYER PROTEIN I-RELATED"/>
    <property type="match status" value="1"/>
</dbReference>
<gene>
    <name evidence="2" type="primary">Vmo1_1</name>
    <name evidence="2" type="ORF">FURFIG_R15529</name>
</gene>
<feature type="non-terminal residue" evidence="2">
    <location>
        <position position="1"/>
    </location>
</feature>
<dbReference type="Proteomes" id="UP000529852">
    <property type="component" value="Unassembled WGS sequence"/>
</dbReference>
<feature type="non-terminal residue" evidence="2">
    <location>
        <position position="118"/>
    </location>
</feature>
<dbReference type="GO" id="GO:0005615">
    <property type="term" value="C:extracellular space"/>
    <property type="evidence" value="ECO:0007669"/>
    <property type="project" value="TreeGrafter"/>
</dbReference>
<dbReference type="EMBL" id="VYZD01006275">
    <property type="protein sequence ID" value="NWR96093.1"/>
    <property type="molecule type" value="Genomic_DNA"/>
</dbReference>
<dbReference type="InterPro" id="IPR005515">
    <property type="entry name" value="VOMI"/>
</dbReference>
<comment type="caution">
    <text evidence="2">The sequence shown here is derived from an EMBL/GenBank/DDBJ whole genome shotgun (WGS) entry which is preliminary data.</text>
</comment>
<feature type="compositionally biased region" description="Low complexity" evidence="1">
    <location>
        <begin position="9"/>
        <end position="23"/>
    </location>
</feature>
<proteinExistence type="predicted"/>
<dbReference type="Gene3D" id="2.100.10.20">
    <property type="entry name" value="Vitelline membrane outer layer protein I (VOMI)"/>
    <property type="match status" value="1"/>
</dbReference>
<name>A0A7K5BJ92_9FURN</name>
<evidence type="ECO:0000313" key="3">
    <source>
        <dbReference type="Proteomes" id="UP000529852"/>
    </source>
</evidence>
<dbReference type="PANTHER" id="PTHR18841:SF0">
    <property type="entry name" value="VITELLINE MEMBRANE OUTER LAYER 1 HOMOLOG A-RELATED"/>
    <property type="match status" value="1"/>
</dbReference>
<evidence type="ECO:0000313" key="2">
    <source>
        <dbReference type="EMBL" id="NWR96093.1"/>
    </source>
</evidence>
<evidence type="ECO:0000256" key="1">
    <source>
        <dbReference type="SAM" id="MobiDB-lite"/>
    </source>
</evidence>
<feature type="region of interest" description="Disordered" evidence="1">
    <location>
        <begin position="1"/>
        <end position="44"/>
    </location>
</feature>
<dbReference type="AlphaFoldDB" id="A0A7K5BJ92"/>
<dbReference type="SUPFAM" id="SSF51092">
    <property type="entry name" value="Vitelline membrane outer protein-I (VMO-I)"/>
    <property type="match status" value="1"/>
</dbReference>
<protein>
    <submittedName>
        <fullName evidence="2">VMO1 protein</fullName>
    </submittedName>
</protein>
<reference evidence="2 3" key="1">
    <citation type="submission" date="2019-09" db="EMBL/GenBank/DDBJ databases">
        <title>Bird 10,000 Genomes (B10K) Project - Family phase.</title>
        <authorList>
            <person name="Zhang G."/>
        </authorList>
    </citation>
    <scope>NUCLEOTIDE SEQUENCE [LARGE SCALE GENOMIC DNA]</scope>
    <source>
        <strain evidence="2">B10K-DU-003-06</strain>
    </source>
</reference>